<dbReference type="EMBL" id="JAUSVL010000001">
    <property type="protein sequence ID" value="MDQ0288754.1"/>
    <property type="molecule type" value="Genomic_DNA"/>
</dbReference>
<dbReference type="SUPFAM" id="SSF54637">
    <property type="entry name" value="Thioesterase/thiol ester dehydrase-isomerase"/>
    <property type="match status" value="2"/>
</dbReference>
<dbReference type="AlphaFoldDB" id="A0AAE3VEH0"/>
<dbReference type="InterPro" id="IPR013114">
    <property type="entry name" value="FabA_FabZ"/>
</dbReference>
<evidence type="ECO:0000313" key="3">
    <source>
        <dbReference type="EMBL" id="MDQ0288754.1"/>
    </source>
</evidence>
<dbReference type="Gene3D" id="3.10.129.10">
    <property type="entry name" value="Hotdog Thioesterase"/>
    <property type="match status" value="2"/>
</dbReference>
<evidence type="ECO:0000256" key="1">
    <source>
        <dbReference type="ARBA" id="ARBA00023239"/>
    </source>
</evidence>
<dbReference type="Proteomes" id="UP001238163">
    <property type="component" value="Unassembled WGS sequence"/>
</dbReference>
<proteinExistence type="predicted"/>
<dbReference type="InterPro" id="IPR029069">
    <property type="entry name" value="HotDog_dom_sf"/>
</dbReference>
<evidence type="ECO:0000313" key="4">
    <source>
        <dbReference type="Proteomes" id="UP001238163"/>
    </source>
</evidence>
<comment type="caution">
    <text evidence="3">The sequence shown here is derived from an EMBL/GenBank/DDBJ whole genome shotgun (WGS) entry which is preliminary data.</text>
</comment>
<dbReference type="PANTHER" id="PTHR30272">
    <property type="entry name" value="3-HYDROXYACYL-[ACYL-CARRIER-PROTEIN] DEHYDRATASE"/>
    <property type="match status" value="1"/>
</dbReference>
<dbReference type="CDD" id="cd01288">
    <property type="entry name" value="FabZ"/>
    <property type="match status" value="1"/>
</dbReference>
<evidence type="ECO:0000259" key="2">
    <source>
        <dbReference type="Pfam" id="PF22818"/>
    </source>
</evidence>
<dbReference type="Pfam" id="PF07977">
    <property type="entry name" value="FabA"/>
    <property type="match status" value="1"/>
</dbReference>
<protein>
    <submittedName>
        <fullName evidence="3">3-hydroxymyristoyl/3-hydroxydecanoyl-(Acyl carrier protein) dehydratase</fullName>
    </submittedName>
</protein>
<dbReference type="RefSeq" id="WP_307260088.1">
    <property type="nucleotide sequence ID" value="NZ_JAUSVL010000001.1"/>
</dbReference>
<reference evidence="3" key="1">
    <citation type="submission" date="2023-07" db="EMBL/GenBank/DDBJ databases">
        <title>Genomic Encyclopedia of Type Strains, Phase IV (KMG-IV): sequencing the most valuable type-strain genomes for metagenomic binning, comparative biology and taxonomic classification.</title>
        <authorList>
            <person name="Goeker M."/>
        </authorList>
    </citation>
    <scope>NUCLEOTIDE SEQUENCE</scope>
    <source>
        <strain evidence="3">DSM 24202</strain>
    </source>
</reference>
<feature type="domain" description="ApeI dehydratase-like" evidence="2">
    <location>
        <begin position="33"/>
        <end position="127"/>
    </location>
</feature>
<keyword evidence="4" id="KW-1185">Reference proteome</keyword>
<gene>
    <name evidence="3" type="ORF">J3R75_000861</name>
</gene>
<keyword evidence="1" id="KW-0456">Lyase</keyword>
<dbReference type="GO" id="GO:0016829">
    <property type="term" value="F:lyase activity"/>
    <property type="evidence" value="ECO:0007669"/>
    <property type="project" value="UniProtKB-KW"/>
</dbReference>
<dbReference type="InterPro" id="IPR054545">
    <property type="entry name" value="ApeI-like"/>
</dbReference>
<dbReference type="Pfam" id="PF22818">
    <property type="entry name" value="ApeI-like"/>
    <property type="match status" value="1"/>
</dbReference>
<accession>A0AAE3VEH0</accession>
<dbReference type="PANTHER" id="PTHR30272:SF1">
    <property type="entry name" value="3-HYDROXYACYL-[ACYL-CARRIER-PROTEIN] DEHYDRATASE"/>
    <property type="match status" value="1"/>
</dbReference>
<name>A0AAE3VEH0_9BACT</name>
<organism evidence="3 4">
    <name type="scientific">Oligosphaera ethanolica</name>
    <dbReference type="NCBI Taxonomy" id="760260"/>
    <lineage>
        <taxon>Bacteria</taxon>
        <taxon>Pseudomonadati</taxon>
        <taxon>Lentisphaerota</taxon>
        <taxon>Oligosphaeria</taxon>
        <taxon>Oligosphaerales</taxon>
        <taxon>Oligosphaeraceae</taxon>
        <taxon>Oligosphaera</taxon>
    </lineage>
</organism>
<sequence>MTKQHLTYDQLRDQLAVTPPLLMLDRICLDSDAGHAVASKYVTRNEAVFNGHFPDFPVLPGVLQVAAMAQASRVLFSVMFPGEGHPYVTHLHRVKFRSPVQPGMILAIDCRFHKQNDDGSVEFEVKNSIVGGKLASSGFISLTWKEAGWFAPSDGAEQCPLLADVDDKFLDADAIMAVIPHRYPFMLVDRAYSLDNPAKVLGYKNVSGNDPLVQATRPAMYPGYLQLESGAQLGCAAILAQPENRDKLGLYMSIDDAVFHRPALPGEQIVIHASCEMKGRFGFANGVFYVGKQIIAESSTKFAIVPKEEMTPQ</sequence>